<dbReference type="Proteomes" id="UP001218034">
    <property type="component" value="Chromosome"/>
</dbReference>
<dbReference type="GeneID" id="98291012"/>
<reference evidence="2 3" key="1">
    <citation type="submission" date="2022-09" db="EMBL/GenBank/DDBJ databases">
        <title>Xylan utilization by haloarchaea-nanohaloarchaea associations.</title>
        <authorList>
            <person name="Yakimov M."/>
        </authorList>
    </citation>
    <scope>NUCLEOTIDE SEQUENCE [LARGE SCALE GENOMIC DNA]</scope>
    <source>
        <strain evidence="2 3">SVXNc</strain>
    </source>
</reference>
<proteinExistence type="predicted"/>
<feature type="domain" description="YdbS-like PH" evidence="1">
    <location>
        <begin position="32"/>
        <end position="107"/>
    </location>
</feature>
<organism evidence="2 3">
    <name type="scientific">Candidatus Nanohalococcus occultus</name>
    <dbReference type="NCBI Taxonomy" id="2978047"/>
    <lineage>
        <taxon>Archaea</taxon>
        <taxon>Candidatus Nanohalarchaeota</taxon>
        <taxon>Candidatus Nanohalarchaeota incertae sedis</taxon>
        <taxon>Candidatus Nanohalococcus</taxon>
    </lineage>
</organism>
<keyword evidence="3" id="KW-1185">Reference proteome</keyword>
<sequence length="141" mass="15902">MNKEFDWLTLDSDEEVIWHGNPKIQRLIGFTFTDYVVTNQALYRKSGIFSRNVQKIGLDKVQNISFSQGLLGKNFGYGNVDISTAGGSGVEMRFLGIQEPKTVQETINRQTKTDKKGSEKTEKDLLKAILGELQELNENLS</sequence>
<dbReference type="InterPro" id="IPR005182">
    <property type="entry name" value="YdbS-like_PH"/>
</dbReference>
<accession>A0ABY8CFE0</accession>
<evidence type="ECO:0000259" key="1">
    <source>
        <dbReference type="Pfam" id="PF03703"/>
    </source>
</evidence>
<evidence type="ECO:0000313" key="3">
    <source>
        <dbReference type="Proteomes" id="UP001218034"/>
    </source>
</evidence>
<protein>
    <submittedName>
        <fullName evidence="2">Membrane protein, contains bPH2 domain</fullName>
    </submittedName>
</protein>
<dbReference type="PANTHER" id="PTHR37938:SF1">
    <property type="entry name" value="BLL0215 PROTEIN"/>
    <property type="match status" value="1"/>
</dbReference>
<dbReference type="Pfam" id="PF03703">
    <property type="entry name" value="bPH_2"/>
    <property type="match status" value="1"/>
</dbReference>
<evidence type="ECO:0000313" key="2">
    <source>
        <dbReference type="EMBL" id="WEL19936.1"/>
    </source>
</evidence>
<name>A0ABY8CFE0_9ARCH</name>
<dbReference type="EMBL" id="CP104395">
    <property type="protein sequence ID" value="WEL19936.1"/>
    <property type="molecule type" value="Genomic_DNA"/>
</dbReference>
<gene>
    <name evidence="2" type="ORF">SVXNc_0935</name>
</gene>
<dbReference type="RefSeq" id="WP_347721765.1">
    <property type="nucleotide sequence ID" value="NZ_CP104395.1"/>
</dbReference>
<dbReference type="PANTHER" id="PTHR37938">
    <property type="entry name" value="BLL0215 PROTEIN"/>
    <property type="match status" value="1"/>
</dbReference>